<sequence length="201" mass="21779">MNTRPLSLTDDSPVERGDAARNRKRLLDAATQLVDEHGVDAVTMEAVATKAGVGKGTVFRRFGSRAGLMLALLDHSERELQHAFLFGPPPLGPGADPIERLVAFGRARIALVDVQGELLRAAESAGVRFSAPAHRVSLIHVQTLLREAGTVGDLPVLAQALLAPLDATLVLHQWRELGYPLERLADAWADLAQRMTRPAHR</sequence>
<dbReference type="PROSITE" id="PS50977">
    <property type="entry name" value="HTH_TETR_2"/>
    <property type="match status" value="1"/>
</dbReference>
<feature type="domain" description="HTH tetR-type" evidence="3">
    <location>
        <begin position="20"/>
        <end position="80"/>
    </location>
</feature>
<protein>
    <submittedName>
        <fullName evidence="4">TetR family transcriptional regulator</fullName>
    </submittedName>
</protein>
<evidence type="ECO:0000259" key="3">
    <source>
        <dbReference type="PROSITE" id="PS50977"/>
    </source>
</evidence>
<dbReference type="PRINTS" id="PR00455">
    <property type="entry name" value="HTHTETR"/>
</dbReference>
<dbReference type="PANTHER" id="PTHR30055:SF209">
    <property type="entry name" value="POSSIBLE TRANSCRIPTIONAL REGULATORY PROTEIN (PROBABLY TETR-FAMILY)"/>
    <property type="match status" value="1"/>
</dbReference>
<organism evidence="4 5">
    <name type="scientific">Rhodococcus coprophilus</name>
    <dbReference type="NCBI Taxonomy" id="38310"/>
    <lineage>
        <taxon>Bacteria</taxon>
        <taxon>Bacillati</taxon>
        <taxon>Actinomycetota</taxon>
        <taxon>Actinomycetes</taxon>
        <taxon>Mycobacteriales</taxon>
        <taxon>Nocardiaceae</taxon>
        <taxon>Rhodococcus</taxon>
    </lineage>
</organism>
<evidence type="ECO:0000313" key="4">
    <source>
        <dbReference type="EMBL" id="SQI38786.1"/>
    </source>
</evidence>
<dbReference type="KEGG" id="rcr:NCTC10994_04028"/>
<dbReference type="GO" id="GO:0003700">
    <property type="term" value="F:DNA-binding transcription factor activity"/>
    <property type="evidence" value="ECO:0007669"/>
    <property type="project" value="TreeGrafter"/>
</dbReference>
<evidence type="ECO:0000313" key="5">
    <source>
        <dbReference type="Proteomes" id="UP000249091"/>
    </source>
</evidence>
<feature type="DNA-binding region" description="H-T-H motif" evidence="2">
    <location>
        <begin position="43"/>
        <end position="62"/>
    </location>
</feature>
<dbReference type="Gene3D" id="1.10.357.10">
    <property type="entry name" value="Tetracycline Repressor, domain 2"/>
    <property type="match status" value="1"/>
</dbReference>
<name>A0A2X4UFW9_9NOCA</name>
<keyword evidence="1 2" id="KW-0238">DNA-binding</keyword>
<dbReference type="EMBL" id="LS483468">
    <property type="protein sequence ID" value="SQI38786.1"/>
    <property type="molecule type" value="Genomic_DNA"/>
</dbReference>
<dbReference type="STRING" id="1219011.GCA_001895045_01380"/>
<evidence type="ECO:0000256" key="2">
    <source>
        <dbReference type="PROSITE-ProRule" id="PRU00335"/>
    </source>
</evidence>
<evidence type="ECO:0000256" key="1">
    <source>
        <dbReference type="ARBA" id="ARBA00023125"/>
    </source>
</evidence>
<reference evidence="4 5" key="1">
    <citation type="submission" date="2018-06" db="EMBL/GenBank/DDBJ databases">
        <authorList>
            <consortium name="Pathogen Informatics"/>
            <person name="Doyle S."/>
        </authorList>
    </citation>
    <scope>NUCLEOTIDE SEQUENCE [LARGE SCALE GENOMIC DNA]</scope>
    <source>
        <strain evidence="4 5">NCTC10994</strain>
    </source>
</reference>
<keyword evidence="5" id="KW-1185">Reference proteome</keyword>
<dbReference type="PANTHER" id="PTHR30055">
    <property type="entry name" value="HTH-TYPE TRANSCRIPTIONAL REGULATOR RUTR"/>
    <property type="match status" value="1"/>
</dbReference>
<dbReference type="AlphaFoldDB" id="A0A2X4UFW9"/>
<dbReference type="Proteomes" id="UP000249091">
    <property type="component" value="Chromosome 1"/>
</dbReference>
<dbReference type="InterPro" id="IPR001647">
    <property type="entry name" value="HTH_TetR"/>
</dbReference>
<dbReference type="RefSeq" id="WP_072699362.1">
    <property type="nucleotide sequence ID" value="NZ_JAFBBL010000001.1"/>
</dbReference>
<proteinExistence type="predicted"/>
<dbReference type="SUPFAM" id="SSF46689">
    <property type="entry name" value="Homeodomain-like"/>
    <property type="match status" value="1"/>
</dbReference>
<dbReference type="GO" id="GO:0000976">
    <property type="term" value="F:transcription cis-regulatory region binding"/>
    <property type="evidence" value="ECO:0007669"/>
    <property type="project" value="TreeGrafter"/>
</dbReference>
<dbReference type="InterPro" id="IPR050109">
    <property type="entry name" value="HTH-type_TetR-like_transc_reg"/>
</dbReference>
<gene>
    <name evidence="4" type="primary">kstR_8</name>
    <name evidence="4" type="ORF">NCTC10994_04028</name>
</gene>
<dbReference type="Pfam" id="PF00440">
    <property type="entry name" value="TetR_N"/>
    <property type="match status" value="1"/>
</dbReference>
<accession>A0A2X4UFW9</accession>
<dbReference type="InterPro" id="IPR009057">
    <property type="entry name" value="Homeodomain-like_sf"/>
</dbReference>